<gene>
    <name evidence="3" type="ORF">CLV91_1343</name>
</gene>
<evidence type="ECO:0000313" key="4">
    <source>
        <dbReference type="Proteomes" id="UP000269412"/>
    </source>
</evidence>
<comment type="caution">
    <text evidence="3">The sequence shown here is derived from an EMBL/GenBank/DDBJ whole genome shotgun (WGS) entry which is preliminary data.</text>
</comment>
<dbReference type="Pfam" id="PF04784">
    <property type="entry name" value="DUF547"/>
    <property type="match status" value="1"/>
</dbReference>
<organism evidence="3 4">
    <name type="scientific">Maribacter vaceletii</name>
    <dbReference type="NCBI Taxonomy" id="1206816"/>
    <lineage>
        <taxon>Bacteria</taxon>
        <taxon>Pseudomonadati</taxon>
        <taxon>Bacteroidota</taxon>
        <taxon>Flavobacteriia</taxon>
        <taxon>Flavobacteriales</taxon>
        <taxon>Flavobacteriaceae</taxon>
        <taxon>Maribacter</taxon>
    </lineage>
</organism>
<evidence type="ECO:0000313" key="3">
    <source>
        <dbReference type="EMBL" id="RKR15261.1"/>
    </source>
</evidence>
<evidence type="ECO:0000259" key="2">
    <source>
        <dbReference type="Pfam" id="PF04784"/>
    </source>
</evidence>
<sequence length="238" mass="27659">MQFYSYTFLLLFSLFSNLVNGQSNKIEHSSWDSLLKTHVDHNGNVDYKGFLKDTTTLSNYINKLESKPINNTANKNEKLAYYINLYNAATVKLILDNYPTNSIKNISKPWDKQWIKVGNKTLSLGDIEHKILRKMNEPRIHFAINCASFSCPMLKNEAFIASKIETQLEQATKDFINDSKRNKISSSEVELSQIFKWFKKDFTTKGTIVDFIKPYTTINFSKKTSVKYLDYNWSLNEK</sequence>
<dbReference type="RefSeq" id="WP_121065191.1">
    <property type="nucleotide sequence ID" value="NZ_RBIQ01000007.1"/>
</dbReference>
<dbReference type="InterPro" id="IPR006869">
    <property type="entry name" value="DUF547"/>
</dbReference>
<name>A0A495EF27_9FLAO</name>
<dbReference type="PANTHER" id="PTHR46361">
    <property type="entry name" value="ELECTRON CARRIER/ PROTEIN DISULFIDE OXIDOREDUCTASE"/>
    <property type="match status" value="1"/>
</dbReference>
<proteinExistence type="predicted"/>
<dbReference type="PANTHER" id="PTHR46361:SF3">
    <property type="entry name" value="ELECTRON CARRIER_ PROTEIN DISULFIDE OXIDOREDUCTASE"/>
    <property type="match status" value="1"/>
</dbReference>
<evidence type="ECO:0000256" key="1">
    <source>
        <dbReference type="SAM" id="SignalP"/>
    </source>
</evidence>
<dbReference type="EMBL" id="RBIQ01000007">
    <property type="protein sequence ID" value="RKR15261.1"/>
    <property type="molecule type" value="Genomic_DNA"/>
</dbReference>
<keyword evidence="1" id="KW-0732">Signal</keyword>
<protein>
    <submittedName>
        <fullName evidence="3">Uncharacterized protein DUF547</fullName>
    </submittedName>
</protein>
<dbReference type="OrthoDB" id="526867at2"/>
<reference evidence="3 4" key="1">
    <citation type="submission" date="2018-10" db="EMBL/GenBank/DDBJ databases">
        <title>Genomic Encyclopedia of Archaeal and Bacterial Type Strains, Phase II (KMG-II): from individual species to whole genera.</title>
        <authorList>
            <person name="Goeker M."/>
        </authorList>
    </citation>
    <scope>NUCLEOTIDE SEQUENCE [LARGE SCALE GENOMIC DNA]</scope>
    <source>
        <strain evidence="3 4">DSM 25230</strain>
    </source>
</reference>
<accession>A0A495EF27</accession>
<feature type="signal peptide" evidence="1">
    <location>
        <begin position="1"/>
        <end position="21"/>
    </location>
</feature>
<dbReference type="AlphaFoldDB" id="A0A495EF27"/>
<dbReference type="Proteomes" id="UP000269412">
    <property type="component" value="Unassembled WGS sequence"/>
</dbReference>
<keyword evidence="4" id="KW-1185">Reference proteome</keyword>
<feature type="chain" id="PRO_5019740316" evidence="1">
    <location>
        <begin position="22"/>
        <end position="238"/>
    </location>
</feature>
<feature type="domain" description="DUF547" evidence="2">
    <location>
        <begin position="73"/>
        <end position="176"/>
    </location>
</feature>